<dbReference type="SUPFAM" id="SSF54593">
    <property type="entry name" value="Glyoxalase/Bleomycin resistance protein/Dihydroxybiphenyl dioxygenase"/>
    <property type="match status" value="1"/>
</dbReference>
<evidence type="ECO:0000313" key="2">
    <source>
        <dbReference type="EMBL" id="KIL46420.1"/>
    </source>
</evidence>
<reference evidence="2 3" key="1">
    <citation type="submission" date="2015-01" db="EMBL/GenBank/DDBJ databases">
        <title>Jeotgalibacillus campisalis genome sequencing.</title>
        <authorList>
            <person name="Goh K.M."/>
            <person name="Chan K.-G."/>
            <person name="Yaakop A.S."/>
            <person name="Ee R."/>
            <person name="Gan H.M."/>
            <person name="Chan C.S."/>
        </authorList>
    </citation>
    <scope>NUCLEOTIDE SEQUENCE [LARGE SCALE GENOMIC DNA]</scope>
    <source>
        <strain evidence="2 3">SF-57</strain>
    </source>
</reference>
<dbReference type="OrthoDB" id="9795306at2"/>
<dbReference type="AlphaFoldDB" id="A0A0C2R875"/>
<dbReference type="InterPro" id="IPR029068">
    <property type="entry name" value="Glyas_Bleomycin-R_OHBP_Dase"/>
</dbReference>
<sequence length="137" mass="15993">MPVYPYLVFNGNCLEAVQFYAEVFDAELQPMMRFNDMPENPEYKIPEEAKEFIMHTQLGINGTNVMFSDQMPGMPYTQGNSISLAFVQSNENEIRTYFSRLKETGQVNMELRSSSWSRLYGQVTDRFGVIWQFNQDE</sequence>
<protein>
    <submittedName>
        <fullName evidence="2">Glyoxalase</fullName>
    </submittedName>
</protein>
<proteinExistence type="predicted"/>
<comment type="caution">
    <text evidence="2">The sequence shown here is derived from an EMBL/GenBank/DDBJ whole genome shotgun (WGS) entry which is preliminary data.</text>
</comment>
<gene>
    <name evidence="2" type="ORF">KR50_30950</name>
</gene>
<keyword evidence="3" id="KW-1185">Reference proteome</keyword>
<dbReference type="RefSeq" id="WP_041060262.1">
    <property type="nucleotide sequence ID" value="NZ_JXRR01000017.1"/>
</dbReference>
<dbReference type="EMBL" id="JXRR01000017">
    <property type="protein sequence ID" value="KIL46420.1"/>
    <property type="molecule type" value="Genomic_DNA"/>
</dbReference>
<evidence type="ECO:0000313" key="3">
    <source>
        <dbReference type="Proteomes" id="UP000031972"/>
    </source>
</evidence>
<name>A0A0C2R875_9BACL</name>
<accession>A0A0C2R875</accession>
<dbReference type="PATRIC" id="fig|220754.4.peg.3109"/>
<dbReference type="Pfam" id="PF06983">
    <property type="entry name" value="3-dmu-9_3-mt"/>
    <property type="match status" value="1"/>
</dbReference>
<dbReference type="InterPro" id="IPR028973">
    <property type="entry name" value="PhnB-like"/>
</dbReference>
<dbReference type="Gene3D" id="3.10.180.10">
    <property type="entry name" value="2,3-Dihydroxybiphenyl 1,2-Dioxygenase, domain 1"/>
    <property type="match status" value="1"/>
</dbReference>
<feature type="domain" description="PhnB-like" evidence="1">
    <location>
        <begin position="4"/>
        <end position="132"/>
    </location>
</feature>
<dbReference type="CDD" id="cd06588">
    <property type="entry name" value="PhnB_like"/>
    <property type="match status" value="1"/>
</dbReference>
<organism evidence="2 3">
    <name type="scientific">Jeotgalibacillus campisalis</name>
    <dbReference type="NCBI Taxonomy" id="220754"/>
    <lineage>
        <taxon>Bacteria</taxon>
        <taxon>Bacillati</taxon>
        <taxon>Bacillota</taxon>
        <taxon>Bacilli</taxon>
        <taxon>Bacillales</taxon>
        <taxon>Caryophanaceae</taxon>
        <taxon>Jeotgalibacillus</taxon>
    </lineage>
</organism>
<evidence type="ECO:0000259" key="1">
    <source>
        <dbReference type="Pfam" id="PF06983"/>
    </source>
</evidence>
<dbReference type="PANTHER" id="PTHR33990">
    <property type="entry name" value="PROTEIN YJDN-RELATED"/>
    <property type="match status" value="1"/>
</dbReference>
<dbReference type="PANTHER" id="PTHR33990:SF1">
    <property type="entry name" value="PROTEIN YJDN"/>
    <property type="match status" value="1"/>
</dbReference>
<dbReference type="Proteomes" id="UP000031972">
    <property type="component" value="Unassembled WGS sequence"/>
</dbReference>